<dbReference type="EMBL" id="JAPDRQ010000265">
    <property type="protein sequence ID" value="KAJ9651312.1"/>
    <property type="molecule type" value="Genomic_DNA"/>
</dbReference>
<evidence type="ECO:0000313" key="1">
    <source>
        <dbReference type="EMBL" id="KAJ9651312.1"/>
    </source>
</evidence>
<keyword evidence="2" id="KW-1185">Reference proteome</keyword>
<proteinExistence type="predicted"/>
<organism evidence="1 2">
    <name type="scientific">Neophaeococcomyces mojaviensis</name>
    <dbReference type="NCBI Taxonomy" id="3383035"/>
    <lineage>
        <taxon>Eukaryota</taxon>
        <taxon>Fungi</taxon>
        <taxon>Dikarya</taxon>
        <taxon>Ascomycota</taxon>
        <taxon>Pezizomycotina</taxon>
        <taxon>Eurotiomycetes</taxon>
        <taxon>Chaetothyriomycetidae</taxon>
        <taxon>Chaetothyriales</taxon>
        <taxon>Chaetothyriales incertae sedis</taxon>
        <taxon>Neophaeococcomyces</taxon>
    </lineage>
</organism>
<name>A0ACC2ZV51_9EURO</name>
<reference evidence="1" key="1">
    <citation type="submission" date="2022-10" db="EMBL/GenBank/DDBJ databases">
        <title>Culturing micro-colonial fungi from biological soil crusts in the Mojave desert and describing Neophaeococcomyces mojavensis, and introducing the new genera and species Taxawa tesnikishii.</title>
        <authorList>
            <person name="Kurbessoian T."/>
            <person name="Stajich J.E."/>
        </authorList>
    </citation>
    <scope>NUCLEOTIDE SEQUENCE</scope>
    <source>
        <strain evidence="1">JES_112</strain>
    </source>
</reference>
<comment type="caution">
    <text evidence="1">The sequence shown here is derived from an EMBL/GenBank/DDBJ whole genome shotgun (WGS) entry which is preliminary data.</text>
</comment>
<sequence>MEEAPITTGHHFHSVQLAGSTRAHFGDQYFGGGLTITQPTSVDRPTFAGSYSHSSLSPVLNYVRRPGLERQLHNQLQFTNSTVGRHEMRTVVVWGLGGSGKSQLALNYVQEHRQQYCAVFWVEAGQRKTIERDYLQIYKLLFPSRDNGSTTFAVSDAITGVKNWLQGQEGRCLWVMDSADQIEDAEGSSYVDLHHYLPEAPRLDRIVTTRSSRAQEMSIQEAVAVAEMSEDEATQLFRRCARLQQTTEQNNQAIEAIVKELGCLALAITLAGSYVHEHPDLSSDVGRYLEEFQRQRKQLLGRRAHRLLHQYGESVLSTWEASFNAVQQQSPVAAQLLSLLAFLNFGDIFLPLFMSRPILLDASNHTHCFKRVEGSRWMRLLSIDAAMVNQNTILSAFSTLRAYSLVSWQADEQVYYMHKLVHAWGHDRLSIDQQQTWSLSVLELLSDAMHSCQDDLAMETRLLPHLMANFAAILSACGSAYRMLHLDRKNLRRVGQLLHRLGQWNDEYKVRAFIKQITELELGIEHPDTLASIGSLALVYQKQGRWTEAEELGVQVLETRRRVLGPKHPHTLVSMGNLALVYQKQGRWTEAEELGVQVLETCQRVLGPEHPDTLTSIGNLTLVYQKQGRWAEAEELGVQVLEMRKRVLGPEHPRTLVSMGNLALVYQKQGQWAEAEGLEVQVMEMSQRVLGPEHPRTLVSMGNLAWVYRIQGQWAEAEGLEVQVMEMSQRVLGPEHPNTLVSMKNLAYTLKGQSRNAQAIALMSSCHKLRAKVLGPAHPGTQKAFNTLTKWSQP</sequence>
<protein>
    <submittedName>
        <fullName evidence="1">Uncharacterized protein</fullName>
    </submittedName>
</protein>
<dbReference type="Proteomes" id="UP001172386">
    <property type="component" value="Unassembled WGS sequence"/>
</dbReference>
<evidence type="ECO:0000313" key="2">
    <source>
        <dbReference type="Proteomes" id="UP001172386"/>
    </source>
</evidence>
<gene>
    <name evidence="1" type="ORF">H2198_009406</name>
</gene>
<accession>A0ACC2ZV51</accession>